<keyword evidence="5 7" id="KW-0234">DNA repair</keyword>
<proteinExistence type="inferred from homology"/>
<evidence type="ECO:0000313" key="9">
    <source>
        <dbReference type="EMBL" id="PTW61326.1"/>
    </source>
</evidence>
<dbReference type="Proteomes" id="UP000244081">
    <property type="component" value="Unassembled WGS sequence"/>
</dbReference>
<organism evidence="9 10">
    <name type="scientific">Breoghania corrubedonensis</name>
    <dbReference type="NCBI Taxonomy" id="665038"/>
    <lineage>
        <taxon>Bacteria</taxon>
        <taxon>Pseudomonadati</taxon>
        <taxon>Pseudomonadota</taxon>
        <taxon>Alphaproteobacteria</taxon>
        <taxon>Hyphomicrobiales</taxon>
        <taxon>Stappiaceae</taxon>
        <taxon>Breoghania</taxon>
    </lineage>
</organism>
<dbReference type="SUPFAM" id="SSF50249">
    <property type="entry name" value="Nucleic acid-binding proteins"/>
    <property type="match status" value="1"/>
</dbReference>
<dbReference type="GO" id="GO:0006302">
    <property type="term" value="P:double-strand break repair"/>
    <property type="evidence" value="ECO:0007669"/>
    <property type="project" value="TreeGrafter"/>
</dbReference>
<evidence type="ECO:0000256" key="6">
    <source>
        <dbReference type="ARBA" id="ARBA00033409"/>
    </source>
</evidence>
<reference evidence="9 10" key="1">
    <citation type="submission" date="2018-04" db="EMBL/GenBank/DDBJ databases">
        <title>Genomic Encyclopedia of Archaeal and Bacterial Type Strains, Phase II (KMG-II): from individual species to whole genera.</title>
        <authorList>
            <person name="Goeker M."/>
        </authorList>
    </citation>
    <scope>NUCLEOTIDE SEQUENCE [LARGE SCALE GENOMIC DNA]</scope>
    <source>
        <strain evidence="9 10">DSM 23382</strain>
    </source>
</reference>
<dbReference type="InterPro" id="IPR003717">
    <property type="entry name" value="RecO"/>
</dbReference>
<evidence type="ECO:0000256" key="7">
    <source>
        <dbReference type="HAMAP-Rule" id="MF_00201"/>
    </source>
</evidence>
<dbReference type="NCBIfam" id="TIGR00613">
    <property type="entry name" value="reco"/>
    <property type="match status" value="1"/>
</dbReference>
<accession>A0A2T5VC56</accession>
<evidence type="ECO:0000256" key="1">
    <source>
        <dbReference type="ARBA" id="ARBA00007452"/>
    </source>
</evidence>
<dbReference type="PANTHER" id="PTHR33991:SF1">
    <property type="entry name" value="DNA REPAIR PROTEIN RECO"/>
    <property type="match status" value="1"/>
</dbReference>
<keyword evidence="3 7" id="KW-0227">DNA damage</keyword>
<dbReference type="HAMAP" id="MF_00201">
    <property type="entry name" value="RecO"/>
    <property type="match status" value="1"/>
</dbReference>
<dbReference type="OrthoDB" id="9804792at2"/>
<evidence type="ECO:0000256" key="4">
    <source>
        <dbReference type="ARBA" id="ARBA00023172"/>
    </source>
</evidence>
<dbReference type="Gene3D" id="1.20.1440.120">
    <property type="entry name" value="Recombination protein O, C-terminal domain"/>
    <property type="match status" value="1"/>
</dbReference>
<evidence type="ECO:0000259" key="8">
    <source>
        <dbReference type="Pfam" id="PF11967"/>
    </source>
</evidence>
<dbReference type="Gene3D" id="2.40.50.140">
    <property type="entry name" value="Nucleic acid-binding proteins"/>
    <property type="match status" value="1"/>
</dbReference>
<dbReference type="RefSeq" id="WP_107989197.1">
    <property type="nucleotide sequence ID" value="NZ_QAYG01000002.1"/>
</dbReference>
<dbReference type="InterPro" id="IPR012340">
    <property type="entry name" value="NA-bd_OB-fold"/>
</dbReference>
<dbReference type="GO" id="GO:0006310">
    <property type="term" value="P:DNA recombination"/>
    <property type="evidence" value="ECO:0007669"/>
    <property type="project" value="UniProtKB-UniRule"/>
</dbReference>
<dbReference type="AlphaFoldDB" id="A0A2T5VC56"/>
<dbReference type="SUPFAM" id="SSF57863">
    <property type="entry name" value="ArfGap/RecO-like zinc finger"/>
    <property type="match status" value="1"/>
</dbReference>
<comment type="caution">
    <text evidence="9">The sequence shown here is derived from an EMBL/GenBank/DDBJ whole genome shotgun (WGS) entry which is preliminary data.</text>
</comment>
<name>A0A2T5VC56_9HYPH</name>
<comment type="function">
    <text evidence="7">Involved in DNA repair and RecF pathway recombination.</text>
</comment>
<evidence type="ECO:0000256" key="2">
    <source>
        <dbReference type="ARBA" id="ARBA00021310"/>
    </source>
</evidence>
<dbReference type="PANTHER" id="PTHR33991">
    <property type="entry name" value="DNA REPAIR PROTEIN RECO"/>
    <property type="match status" value="1"/>
</dbReference>
<keyword evidence="10" id="KW-1185">Reference proteome</keyword>
<dbReference type="InterPro" id="IPR042242">
    <property type="entry name" value="RecO_C"/>
</dbReference>
<keyword evidence="4 7" id="KW-0233">DNA recombination</keyword>
<evidence type="ECO:0000313" key="10">
    <source>
        <dbReference type="Proteomes" id="UP000244081"/>
    </source>
</evidence>
<dbReference type="InterPro" id="IPR037278">
    <property type="entry name" value="ARFGAP/RecO"/>
</dbReference>
<comment type="similarity">
    <text evidence="1 7">Belongs to the RecO family.</text>
</comment>
<feature type="domain" description="DNA replication/recombination mediator RecO N-terminal" evidence="8">
    <location>
        <begin position="1"/>
        <end position="71"/>
    </location>
</feature>
<dbReference type="EMBL" id="QAYG01000002">
    <property type="protein sequence ID" value="PTW61326.1"/>
    <property type="molecule type" value="Genomic_DNA"/>
</dbReference>
<gene>
    <name evidence="7" type="primary">recO</name>
    <name evidence="9" type="ORF">C8N35_10235</name>
</gene>
<dbReference type="InterPro" id="IPR022572">
    <property type="entry name" value="DNA_rep/recomb_RecO_N"/>
</dbReference>
<dbReference type="GO" id="GO:0043590">
    <property type="term" value="C:bacterial nucleoid"/>
    <property type="evidence" value="ECO:0007669"/>
    <property type="project" value="TreeGrafter"/>
</dbReference>
<dbReference type="Pfam" id="PF02565">
    <property type="entry name" value="RecO_C"/>
    <property type="match status" value="1"/>
</dbReference>
<evidence type="ECO:0000256" key="3">
    <source>
        <dbReference type="ARBA" id="ARBA00022763"/>
    </source>
</evidence>
<dbReference type="Pfam" id="PF11967">
    <property type="entry name" value="RecO_N"/>
    <property type="match status" value="1"/>
</dbReference>
<sequence>MEWTDDAIILGTRRHGETSAIVEAMTATRGRHMGLVRGGRSRKMQPTLQPGNSVHLTWRARLDGHLGNFQVEGLELRAAALMETPIGIHGVQTLAALLRLLPERDPHPNLYAALQVVLEHMDDAGLAAALLVRFELEMLNELGVGLDLSACAATGVTHDLIWVSPKSGRAVSREAGAPYADKLLPLPAFLHRLHGTNEPASASLEELSDAFRLTGFFLDRHVYGPRELPWPTSREAFVTAMKRALAP</sequence>
<evidence type="ECO:0000256" key="5">
    <source>
        <dbReference type="ARBA" id="ARBA00023204"/>
    </source>
</evidence>
<protein>
    <recommendedName>
        <fullName evidence="2 7">DNA repair protein RecO</fullName>
    </recommendedName>
    <alternativeName>
        <fullName evidence="6 7">Recombination protein O</fullName>
    </alternativeName>
</protein>